<gene>
    <name evidence="1" type="ORF">HNQ79_006057</name>
</gene>
<proteinExistence type="predicted"/>
<dbReference type="AlphaFoldDB" id="A0A7X0LSR8"/>
<accession>A0A7X0LSR8</accession>
<comment type="caution">
    <text evidence="1">The sequence shown here is derived from an EMBL/GenBank/DDBJ whole genome shotgun (WGS) entry which is preliminary data.</text>
</comment>
<name>A0A7X0LSR8_9ACTN</name>
<dbReference type="EMBL" id="JACHEM010000024">
    <property type="protein sequence ID" value="MBB6439545.1"/>
    <property type="molecule type" value="Genomic_DNA"/>
</dbReference>
<keyword evidence="2" id="KW-1185">Reference proteome</keyword>
<sequence length="141" mass="15222">MTPARRARTAIAAMLDHPEATRGPVPSAKAARAALRPLDALSRAARAREGVTSARELVAIAVRDALADAFHLGRTYALSPQDLEQLHIVRLSGRPFPEKTTDRAAALACYVGNLRCLADAYGLCEDELFDGAEEVYKHEIA</sequence>
<evidence type="ECO:0000313" key="1">
    <source>
        <dbReference type="EMBL" id="MBB6439545.1"/>
    </source>
</evidence>
<protein>
    <submittedName>
        <fullName evidence="1">Uncharacterized protein</fullName>
    </submittedName>
</protein>
<organism evidence="1 2">
    <name type="scientific">Streptomyces candidus</name>
    <dbReference type="NCBI Taxonomy" id="67283"/>
    <lineage>
        <taxon>Bacteria</taxon>
        <taxon>Bacillati</taxon>
        <taxon>Actinomycetota</taxon>
        <taxon>Actinomycetes</taxon>
        <taxon>Kitasatosporales</taxon>
        <taxon>Streptomycetaceae</taxon>
        <taxon>Streptomyces</taxon>
    </lineage>
</organism>
<dbReference type="Proteomes" id="UP000540423">
    <property type="component" value="Unassembled WGS sequence"/>
</dbReference>
<dbReference type="RefSeq" id="WP_229923717.1">
    <property type="nucleotide sequence ID" value="NZ_BNBN01000015.1"/>
</dbReference>
<reference evidence="1 2" key="1">
    <citation type="submission" date="2020-08" db="EMBL/GenBank/DDBJ databases">
        <title>Genomic Encyclopedia of Type Strains, Phase IV (KMG-IV): sequencing the most valuable type-strain genomes for metagenomic binning, comparative biology and taxonomic classification.</title>
        <authorList>
            <person name="Goeker M."/>
        </authorList>
    </citation>
    <scope>NUCLEOTIDE SEQUENCE [LARGE SCALE GENOMIC DNA]</scope>
    <source>
        <strain evidence="1 2">DSM 40141</strain>
    </source>
</reference>
<evidence type="ECO:0000313" key="2">
    <source>
        <dbReference type="Proteomes" id="UP000540423"/>
    </source>
</evidence>